<dbReference type="PANTHER" id="PTHR12100">
    <property type="entry name" value="SEC10"/>
    <property type="match status" value="1"/>
</dbReference>
<evidence type="ECO:0000313" key="3">
    <source>
        <dbReference type="Proteomes" id="UP000822688"/>
    </source>
</evidence>
<gene>
    <name evidence="2" type="ORF">KC19_12G039800</name>
</gene>
<keyword evidence="3" id="KW-1185">Reference proteome</keyword>
<dbReference type="Pfam" id="PF07393">
    <property type="entry name" value="Sec10_HB"/>
    <property type="match status" value="2"/>
</dbReference>
<dbReference type="GO" id="GO:0006893">
    <property type="term" value="P:Golgi to plasma membrane transport"/>
    <property type="evidence" value="ECO:0007669"/>
    <property type="project" value="TreeGrafter"/>
</dbReference>
<feature type="domain" description="Exocyst complex component Sec10-like alpha-helical bundle" evidence="1">
    <location>
        <begin position="140"/>
        <end position="217"/>
    </location>
</feature>
<dbReference type="AlphaFoldDB" id="A0A8T0G4E9"/>
<accession>A0A8T0G4E9</accession>
<feature type="domain" description="Exocyst complex component Sec10-like alpha-helical bundle" evidence="1">
    <location>
        <begin position="3"/>
        <end position="100"/>
    </location>
</feature>
<dbReference type="GO" id="GO:0006887">
    <property type="term" value="P:exocytosis"/>
    <property type="evidence" value="ECO:0007669"/>
    <property type="project" value="TreeGrafter"/>
</dbReference>
<name>A0A8T0G4E9_CERPU</name>
<evidence type="ECO:0000313" key="2">
    <source>
        <dbReference type="EMBL" id="KAG0553795.1"/>
    </source>
</evidence>
<dbReference type="Proteomes" id="UP000822688">
    <property type="component" value="Chromosome 12"/>
</dbReference>
<dbReference type="InterPro" id="IPR048627">
    <property type="entry name" value="Sec10_HB"/>
</dbReference>
<reference evidence="2" key="1">
    <citation type="submission" date="2020-06" db="EMBL/GenBank/DDBJ databases">
        <title>WGS assembly of Ceratodon purpureus strain R40.</title>
        <authorList>
            <person name="Carey S.B."/>
            <person name="Jenkins J."/>
            <person name="Shu S."/>
            <person name="Lovell J.T."/>
            <person name="Sreedasyam A."/>
            <person name="Maumus F."/>
            <person name="Tiley G.P."/>
            <person name="Fernandez-Pozo N."/>
            <person name="Barry K."/>
            <person name="Chen C."/>
            <person name="Wang M."/>
            <person name="Lipzen A."/>
            <person name="Daum C."/>
            <person name="Saski C.A."/>
            <person name="Payton A.C."/>
            <person name="Mcbreen J.C."/>
            <person name="Conrad R.E."/>
            <person name="Kollar L.M."/>
            <person name="Olsson S."/>
            <person name="Huttunen S."/>
            <person name="Landis J.B."/>
            <person name="Wickett N.J."/>
            <person name="Johnson M.G."/>
            <person name="Rensing S.A."/>
            <person name="Grimwood J."/>
            <person name="Schmutz J."/>
            <person name="Mcdaniel S.F."/>
        </authorList>
    </citation>
    <scope>NUCLEOTIDE SEQUENCE</scope>
    <source>
        <strain evidence="2">R40</strain>
    </source>
</reference>
<evidence type="ECO:0000259" key="1">
    <source>
        <dbReference type="Pfam" id="PF07393"/>
    </source>
</evidence>
<sequence length="224" mass="25555">MAVAEKAALTGLQCSLDTLLAEVERLLIAEQQVTDYKQLDESISPEPTTACKRVVAFLTRMFEVAHGALDGLNRVGFMTQLGFGLYNSLIQHWKRFTFDPRLRRALYHRSQIVEHACKRLWNVIQTTKLAIFFMWKCCLSGGLRLKRDVLEYADCVRRFKIPTVDEKFSLLGTMVNVFIVAPESLPTLVDGTLRDVRDEVLRLIELRDDYKKAKVGNIVNSMNG</sequence>
<dbReference type="PANTHER" id="PTHR12100:SF0">
    <property type="entry name" value="EXOCYST COMPLEX COMPONENT 5"/>
    <property type="match status" value="1"/>
</dbReference>
<comment type="caution">
    <text evidence="2">The sequence shown here is derived from an EMBL/GenBank/DDBJ whole genome shotgun (WGS) entry which is preliminary data.</text>
</comment>
<dbReference type="InterPro" id="IPR009976">
    <property type="entry name" value="Sec10-like"/>
</dbReference>
<dbReference type="GO" id="GO:0000145">
    <property type="term" value="C:exocyst"/>
    <property type="evidence" value="ECO:0007669"/>
    <property type="project" value="TreeGrafter"/>
</dbReference>
<protein>
    <recommendedName>
        <fullName evidence="1">Exocyst complex component Sec10-like alpha-helical bundle domain-containing protein</fullName>
    </recommendedName>
</protein>
<dbReference type="EMBL" id="CM026433">
    <property type="protein sequence ID" value="KAG0553795.1"/>
    <property type="molecule type" value="Genomic_DNA"/>
</dbReference>
<proteinExistence type="predicted"/>
<organism evidence="2 3">
    <name type="scientific">Ceratodon purpureus</name>
    <name type="common">Fire moss</name>
    <name type="synonym">Dicranum purpureum</name>
    <dbReference type="NCBI Taxonomy" id="3225"/>
    <lineage>
        <taxon>Eukaryota</taxon>
        <taxon>Viridiplantae</taxon>
        <taxon>Streptophyta</taxon>
        <taxon>Embryophyta</taxon>
        <taxon>Bryophyta</taxon>
        <taxon>Bryophytina</taxon>
        <taxon>Bryopsida</taxon>
        <taxon>Dicranidae</taxon>
        <taxon>Pseudoditrichales</taxon>
        <taxon>Ditrichaceae</taxon>
        <taxon>Ceratodon</taxon>
    </lineage>
</organism>